<comment type="caution">
    <text evidence="1">The sequence shown here is derived from an EMBL/GenBank/DDBJ whole genome shotgun (WGS) entry which is preliminary data.</text>
</comment>
<dbReference type="EMBL" id="JAFBDR010000002">
    <property type="protein sequence ID" value="MBM7570178.1"/>
    <property type="molecule type" value="Genomic_DNA"/>
</dbReference>
<gene>
    <name evidence="1" type="ORF">JOC48_000656</name>
</gene>
<sequence length="45" mass="5076">MIHSNNTYHLGNEDKEFTDLSTKNLESEGNVNGFRKYSSIIQATA</sequence>
<evidence type="ECO:0000313" key="2">
    <source>
        <dbReference type="Proteomes" id="UP001296943"/>
    </source>
</evidence>
<protein>
    <submittedName>
        <fullName evidence="1">Uncharacterized protein</fullName>
    </submittedName>
</protein>
<proteinExistence type="predicted"/>
<accession>A0ABS2MWB6</accession>
<dbReference type="Proteomes" id="UP001296943">
    <property type="component" value="Unassembled WGS sequence"/>
</dbReference>
<reference evidence="1 2" key="1">
    <citation type="submission" date="2021-01" db="EMBL/GenBank/DDBJ databases">
        <title>Genomic Encyclopedia of Type Strains, Phase IV (KMG-IV): sequencing the most valuable type-strain genomes for metagenomic binning, comparative biology and taxonomic classification.</title>
        <authorList>
            <person name="Goeker M."/>
        </authorList>
    </citation>
    <scope>NUCLEOTIDE SEQUENCE [LARGE SCALE GENOMIC DNA]</scope>
    <source>
        <strain evidence="1 2">DSM 23711</strain>
    </source>
</reference>
<evidence type="ECO:0000313" key="1">
    <source>
        <dbReference type="EMBL" id="MBM7570178.1"/>
    </source>
</evidence>
<name>A0ABS2MWB6_9BACI</name>
<keyword evidence="2" id="KW-1185">Reference proteome</keyword>
<organism evidence="1 2">
    <name type="scientific">Aquibacillus albus</name>
    <dbReference type="NCBI Taxonomy" id="1168171"/>
    <lineage>
        <taxon>Bacteria</taxon>
        <taxon>Bacillati</taxon>
        <taxon>Bacillota</taxon>
        <taxon>Bacilli</taxon>
        <taxon>Bacillales</taxon>
        <taxon>Bacillaceae</taxon>
        <taxon>Aquibacillus</taxon>
    </lineage>
</organism>